<evidence type="ECO:0000313" key="3">
    <source>
        <dbReference type="Proteomes" id="UP000265520"/>
    </source>
</evidence>
<comment type="caution">
    <text evidence="2">The sequence shown here is derived from an EMBL/GenBank/DDBJ whole genome shotgun (WGS) entry which is preliminary data.</text>
</comment>
<dbReference type="EMBL" id="LXQA010982517">
    <property type="protein sequence ID" value="MCI79845.1"/>
    <property type="molecule type" value="Genomic_DNA"/>
</dbReference>
<sequence length="31" mass="3615">QEVCEGKGKGEARGRGREEEARIHRKLRYES</sequence>
<evidence type="ECO:0000313" key="2">
    <source>
        <dbReference type="EMBL" id="MCI79845.1"/>
    </source>
</evidence>
<organism evidence="2 3">
    <name type="scientific">Trifolium medium</name>
    <dbReference type="NCBI Taxonomy" id="97028"/>
    <lineage>
        <taxon>Eukaryota</taxon>
        <taxon>Viridiplantae</taxon>
        <taxon>Streptophyta</taxon>
        <taxon>Embryophyta</taxon>
        <taxon>Tracheophyta</taxon>
        <taxon>Spermatophyta</taxon>
        <taxon>Magnoliopsida</taxon>
        <taxon>eudicotyledons</taxon>
        <taxon>Gunneridae</taxon>
        <taxon>Pentapetalae</taxon>
        <taxon>rosids</taxon>
        <taxon>fabids</taxon>
        <taxon>Fabales</taxon>
        <taxon>Fabaceae</taxon>
        <taxon>Papilionoideae</taxon>
        <taxon>50 kb inversion clade</taxon>
        <taxon>NPAAA clade</taxon>
        <taxon>Hologalegina</taxon>
        <taxon>IRL clade</taxon>
        <taxon>Trifolieae</taxon>
        <taxon>Trifolium</taxon>
    </lineage>
</organism>
<dbReference type="Proteomes" id="UP000265520">
    <property type="component" value="Unassembled WGS sequence"/>
</dbReference>
<name>A0A392UYQ7_9FABA</name>
<protein>
    <submittedName>
        <fullName evidence="2">Uncharacterized protein</fullName>
    </submittedName>
</protein>
<evidence type="ECO:0000256" key="1">
    <source>
        <dbReference type="SAM" id="MobiDB-lite"/>
    </source>
</evidence>
<accession>A0A392UYQ7</accession>
<keyword evidence="3" id="KW-1185">Reference proteome</keyword>
<dbReference type="AlphaFoldDB" id="A0A392UYQ7"/>
<feature type="region of interest" description="Disordered" evidence="1">
    <location>
        <begin position="1"/>
        <end position="31"/>
    </location>
</feature>
<proteinExistence type="predicted"/>
<reference evidence="2 3" key="1">
    <citation type="journal article" date="2018" name="Front. Plant Sci.">
        <title>Red Clover (Trifolium pratense) and Zigzag Clover (T. medium) - A Picture of Genomic Similarities and Differences.</title>
        <authorList>
            <person name="Dluhosova J."/>
            <person name="Istvanek J."/>
            <person name="Nedelnik J."/>
            <person name="Repkova J."/>
        </authorList>
    </citation>
    <scope>NUCLEOTIDE SEQUENCE [LARGE SCALE GENOMIC DNA]</scope>
    <source>
        <strain evidence="3">cv. 10/8</strain>
        <tissue evidence="2">Leaf</tissue>
    </source>
</reference>
<feature type="non-terminal residue" evidence="2">
    <location>
        <position position="1"/>
    </location>
</feature>